<dbReference type="SUPFAM" id="SSF51338">
    <property type="entry name" value="Composite domain of metallo-dependent hydrolases"/>
    <property type="match status" value="1"/>
</dbReference>
<comment type="catalytic activity">
    <reaction evidence="5 6">
        <text>adenine + H2O + H(+) = hypoxanthine + NH4(+)</text>
        <dbReference type="Rhea" id="RHEA:23688"/>
        <dbReference type="ChEBI" id="CHEBI:15377"/>
        <dbReference type="ChEBI" id="CHEBI:15378"/>
        <dbReference type="ChEBI" id="CHEBI:16708"/>
        <dbReference type="ChEBI" id="CHEBI:17368"/>
        <dbReference type="ChEBI" id="CHEBI:28938"/>
        <dbReference type="EC" id="3.5.4.2"/>
    </reaction>
</comment>
<gene>
    <name evidence="6" type="primary">ade</name>
    <name evidence="9" type="ORF">G3A56_23970</name>
</gene>
<dbReference type="GO" id="GO:0006146">
    <property type="term" value="P:adenine catabolic process"/>
    <property type="evidence" value="ECO:0007669"/>
    <property type="project" value="InterPro"/>
</dbReference>
<evidence type="ECO:0000256" key="2">
    <source>
        <dbReference type="ARBA" id="ARBA00012782"/>
    </source>
</evidence>
<accession>A0A7L5BPN9</accession>
<evidence type="ECO:0000313" key="9">
    <source>
        <dbReference type="EMBL" id="QIB40859.1"/>
    </source>
</evidence>
<dbReference type="HAMAP" id="MF_01518">
    <property type="entry name" value="Adenine_deamin"/>
    <property type="match status" value="1"/>
</dbReference>
<dbReference type="Pfam" id="PF01979">
    <property type="entry name" value="Amidohydro_1"/>
    <property type="match status" value="1"/>
</dbReference>
<evidence type="ECO:0000256" key="3">
    <source>
        <dbReference type="ARBA" id="ARBA00022801"/>
    </source>
</evidence>
<evidence type="ECO:0000259" key="8">
    <source>
        <dbReference type="Pfam" id="PF13382"/>
    </source>
</evidence>
<sequence length="597" mass="62589">MSAQIPMREPTDLNDDALRTRAVAAARGDAPFDVLIAGGTLVDVVTGELRAADIGIVGPLIASIHEPASRSDAAQIIDATSAYVSPGLIDTHMHIESSMVTPAAYAAAVVARGVTTIVWDPHEFGNVHGVEGVRWAAKAIENLPLRAILLAPSSVPSAPGLECSGADFDAAILTDILSWPQIGGVAEIMNMRGVIERDPRMSGIVQAGLISEKLLCGHARGLKDADLNAFMAAGVSSDHELVSAEDLMAKLRAGLTIELRGSHDHLLPEFVEALNALGHLPQTVTLCTDDVFPDDLLRGGGLDDVVRRLVGYGLRPEWALRAATLNAAQRLGRSDLGLIAAGRRADIVIFEDLSGFSARHVLAGGKAVAEGGRMRVEVPACDATTLEGSMKLPQRKADDFRVASEGSKVRLATIDRPRFTQWGEVEAEVKDGFVVPPEGATMISVTHRHGKAEPVTKTGFLTGWGSWNGAFATTVSHDSHNLTVFGGNAEDMALAANAVITAGGGMAVASEGKVTALLPLPLSGLVSDAPLEDVARAFEALRAAVGDVVEWQPPYLVFKACFGATLACNIGPHQTDMGIADVLTGRVMESPVIATVG</sequence>
<dbReference type="KEGG" id="roy:G3A56_23970"/>
<evidence type="ECO:0000259" key="7">
    <source>
        <dbReference type="Pfam" id="PF01979"/>
    </source>
</evidence>
<dbReference type="InterPro" id="IPR006680">
    <property type="entry name" value="Amidohydro-rel"/>
</dbReference>
<evidence type="ECO:0000256" key="1">
    <source>
        <dbReference type="ARBA" id="ARBA00006773"/>
    </source>
</evidence>
<comment type="similarity">
    <text evidence="1 6">Belongs to the metallo-dependent hydrolases superfamily. Adenine deaminase family.</text>
</comment>
<keyword evidence="3 6" id="KW-0378">Hydrolase</keyword>
<dbReference type="PANTHER" id="PTHR11113:SF2">
    <property type="entry name" value="ADENINE DEAMINASE"/>
    <property type="match status" value="1"/>
</dbReference>
<name>A0A7L5BPN9_9HYPH</name>
<dbReference type="EMBL" id="CP048635">
    <property type="protein sequence ID" value="QIB40859.1"/>
    <property type="molecule type" value="Genomic_DNA"/>
</dbReference>
<dbReference type="SUPFAM" id="SSF51556">
    <property type="entry name" value="Metallo-dependent hydrolases"/>
    <property type="match status" value="1"/>
</dbReference>
<dbReference type="Pfam" id="PF13382">
    <property type="entry name" value="Adenine_deam_C"/>
    <property type="match status" value="1"/>
</dbReference>
<evidence type="ECO:0000256" key="4">
    <source>
        <dbReference type="ARBA" id="ARBA00023211"/>
    </source>
</evidence>
<dbReference type="InterPro" id="IPR011059">
    <property type="entry name" value="Metal-dep_hydrolase_composite"/>
</dbReference>
<reference evidence="9 10" key="1">
    <citation type="submission" date="2020-02" db="EMBL/GenBank/DDBJ databases">
        <title>Plant-Promoting Endophytic Bacterium Rhizobium oryzihabitans sp. nov., Isolated from the Root of Rice.</title>
        <authorList>
            <person name="zhao J."/>
            <person name="Zhang G."/>
        </authorList>
    </citation>
    <scope>NUCLEOTIDE SEQUENCE [LARGE SCALE GENOMIC DNA]</scope>
    <source>
        <strain evidence="9 10">M15</strain>
    </source>
</reference>
<dbReference type="Proteomes" id="UP000464865">
    <property type="component" value="Chromosome M15-12"/>
</dbReference>
<comment type="cofactor">
    <cofactor evidence="6">
        <name>Mn(2+)</name>
        <dbReference type="ChEBI" id="CHEBI:29035"/>
    </cofactor>
</comment>
<feature type="domain" description="Adenine deaminase C-terminal" evidence="8">
    <location>
        <begin position="419"/>
        <end position="583"/>
    </location>
</feature>
<organism evidence="9 10">
    <name type="scientific">Rhizobium oryzihabitans</name>
    <dbReference type="NCBI Taxonomy" id="2267833"/>
    <lineage>
        <taxon>Bacteria</taxon>
        <taxon>Pseudomonadati</taxon>
        <taxon>Pseudomonadota</taxon>
        <taxon>Alphaproteobacteria</taxon>
        <taxon>Hyphomicrobiales</taxon>
        <taxon>Rhizobiaceae</taxon>
        <taxon>Rhizobium/Agrobacterium group</taxon>
        <taxon>Rhizobium</taxon>
    </lineage>
</organism>
<dbReference type="Gene3D" id="3.20.20.140">
    <property type="entry name" value="Metal-dependent hydrolases"/>
    <property type="match status" value="1"/>
</dbReference>
<dbReference type="InterPro" id="IPR032466">
    <property type="entry name" value="Metal_Hydrolase"/>
</dbReference>
<dbReference type="Gene3D" id="2.30.40.10">
    <property type="entry name" value="Urease, subunit C, domain 1"/>
    <property type="match status" value="1"/>
</dbReference>
<evidence type="ECO:0000256" key="5">
    <source>
        <dbReference type="ARBA" id="ARBA00047720"/>
    </source>
</evidence>
<dbReference type="RefSeq" id="WP_082184920.1">
    <property type="nucleotide sequence ID" value="NZ_CP048635.1"/>
</dbReference>
<protein>
    <recommendedName>
        <fullName evidence="2 6">Adenine deaminase</fullName>
        <shortName evidence="6">Adenase</shortName>
        <shortName evidence="6">Adenine aminase</shortName>
        <ecNumber evidence="2 6">3.5.4.2</ecNumber>
    </recommendedName>
</protein>
<evidence type="ECO:0000256" key="6">
    <source>
        <dbReference type="HAMAP-Rule" id="MF_01518"/>
    </source>
</evidence>
<keyword evidence="4 6" id="KW-0464">Manganese</keyword>
<keyword evidence="10" id="KW-1185">Reference proteome</keyword>
<dbReference type="EC" id="3.5.4.2" evidence="2 6"/>
<feature type="domain" description="Amidohydrolase-related" evidence="7">
    <location>
        <begin position="83"/>
        <end position="368"/>
    </location>
</feature>
<dbReference type="InterPro" id="IPR006679">
    <property type="entry name" value="Adenine_deam"/>
</dbReference>
<proteinExistence type="inferred from homology"/>
<evidence type="ECO:0000313" key="10">
    <source>
        <dbReference type="Proteomes" id="UP000464865"/>
    </source>
</evidence>
<dbReference type="PANTHER" id="PTHR11113">
    <property type="entry name" value="N-ACETYLGLUCOSAMINE-6-PHOSPHATE DEACETYLASE"/>
    <property type="match status" value="1"/>
</dbReference>
<dbReference type="AlphaFoldDB" id="A0A7L5BPN9"/>
<dbReference type="InterPro" id="IPR026912">
    <property type="entry name" value="Adenine_deam_C"/>
</dbReference>
<dbReference type="GO" id="GO:0000034">
    <property type="term" value="F:adenine deaminase activity"/>
    <property type="evidence" value="ECO:0007669"/>
    <property type="project" value="UniProtKB-UniRule"/>
</dbReference>